<reference evidence="3" key="1">
    <citation type="submission" date="2022-03" db="EMBL/GenBank/DDBJ databases">
        <title>Draft genome sequence of Aduncisulcus paluster, a free-living microaerophilic Fornicata.</title>
        <authorList>
            <person name="Yuyama I."/>
            <person name="Kume K."/>
            <person name="Tamura T."/>
            <person name="Inagaki Y."/>
            <person name="Hashimoto T."/>
        </authorList>
    </citation>
    <scope>NUCLEOTIDE SEQUENCE</scope>
    <source>
        <strain evidence="3">NY0171</strain>
    </source>
</reference>
<proteinExistence type="predicted"/>
<name>A0ABQ5KK74_9EUKA</name>
<protein>
    <submittedName>
        <fullName evidence="3">CLU domain containing protein like protein</fullName>
    </submittedName>
</protein>
<feature type="region of interest" description="Disordered" evidence="1">
    <location>
        <begin position="352"/>
        <end position="371"/>
    </location>
</feature>
<dbReference type="Pfam" id="PF12807">
    <property type="entry name" value="eIF3_p135"/>
    <property type="match status" value="1"/>
</dbReference>
<feature type="non-terminal residue" evidence="3">
    <location>
        <position position="1"/>
    </location>
</feature>
<sequence length="836" mass="92599">FYVLPSAHCLPRDMSEAMDGSLDELEGRNIEDEELLIRSTAFRLRPELVASYSCGGILKPGFTEYHTVPSRLCDHCKTIINEYSYYSYVNPAGSIVKKQYHLCENCYSSVPALELAVKKENLIPRVVPERQRVTYWKNEEGEVSLTKPLALTPLNPDAHVAPRPSEEVGKLCNGMCMDDVDMLRGCSVYLTDELIPKFAKDLDGLYLKAATLNHSMSISKDEHLQKKEQLSLTSTSLSATPSFGNATRSLSASTTVGGVLAGTGMCSGVGEHCSGLGASDMTPIPSTGDELVAMMEEWGIDERYLGAVCSASECGAVRELCEREMLARVICVLIRDGLSYIPKEKSEDVSQDLSSSLASDDVPEEENAPFVPGDSILSREFVQSHSKQVILHYLNEIFTSDIHRETCVTVWDYVSEVCVNKYNYPLSVCVRDRIFLQGCVDAIFKYMGVEVHPEKREGDGETTLIDFATPFPFGEDIIHYVHPRISVSVSIPLCVSETVRIHTEARESDMMGKRSKWWISGGPEREEASQSYVELLCAFSEANAGIMEILEKLGISLETELGEVSVKGFTPKDEKQPIEDEEEDQVEQSGVAEESVQEDASEYDSFTLPPALSDSLGAPLLKFASLLLEAALQLKSRHEENGRREYSRWNRCAGIPPSCLSKKAREMLEGVKRILGCLINGRNSGEMVLALRSIAELSHKQSRVDDNTECIDTMNECCDVCVRCFGFSHPITAEQYLATALMLRDGGDAEGAAPFVRRSFVILCELYGCYAEPTQQCFRELKKIETVLVSGLEDIDAEEMVAAIEKVEMGERVGEGSDDDGRDVFDVRTPSTSHMF</sequence>
<evidence type="ECO:0000313" key="3">
    <source>
        <dbReference type="EMBL" id="GKT32912.1"/>
    </source>
</evidence>
<evidence type="ECO:0000259" key="2">
    <source>
        <dbReference type="Pfam" id="PF12807"/>
    </source>
</evidence>
<evidence type="ECO:0000313" key="4">
    <source>
        <dbReference type="Proteomes" id="UP001057375"/>
    </source>
</evidence>
<organism evidence="3 4">
    <name type="scientific">Aduncisulcus paluster</name>
    <dbReference type="NCBI Taxonomy" id="2918883"/>
    <lineage>
        <taxon>Eukaryota</taxon>
        <taxon>Metamonada</taxon>
        <taxon>Carpediemonas-like organisms</taxon>
        <taxon>Aduncisulcus</taxon>
    </lineage>
</organism>
<gene>
    <name evidence="3" type="ORF">ADUPG1_006957</name>
</gene>
<comment type="caution">
    <text evidence="3">The sequence shown here is derived from an EMBL/GenBank/DDBJ whole genome shotgun (WGS) entry which is preliminary data.</text>
</comment>
<dbReference type="Proteomes" id="UP001057375">
    <property type="component" value="Unassembled WGS sequence"/>
</dbReference>
<dbReference type="InterPro" id="IPR033646">
    <property type="entry name" value="CLU-central"/>
</dbReference>
<evidence type="ECO:0000256" key="1">
    <source>
        <dbReference type="SAM" id="MobiDB-lite"/>
    </source>
</evidence>
<feature type="domain" description="CLU central" evidence="2">
    <location>
        <begin position="284"/>
        <end position="427"/>
    </location>
</feature>
<feature type="region of interest" description="Disordered" evidence="1">
    <location>
        <begin position="568"/>
        <end position="603"/>
    </location>
</feature>
<keyword evidence="4" id="KW-1185">Reference proteome</keyword>
<accession>A0ABQ5KK74</accession>
<dbReference type="EMBL" id="BQXS01010085">
    <property type="protein sequence ID" value="GKT32912.1"/>
    <property type="molecule type" value="Genomic_DNA"/>
</dbReference>